<evidence type="ECO:0000259" key="3">
    <source>
        <dbReference type="PROSITE" id="PS50853"/>
    </source>
</evidence>
<dbReference type="GO" id="GO:0000272">
    <property type="term" value="P:polysaccharide catabolic process"/>
    <property type="evidence" value="ECO:0007669"/>
    <property type="project" value="InterPro"/>
</dbReference>
<feature type="region of interest" description="Disordered" evidence="1">
    <location>
        <begin position="173"/>
        <end position="195"/>
    </location>
</feature>
<feature type="compositionally biased region" description="Low complexity" evidence="1">
    <location>
        <begin position="173"/>
        <end position="186"/>
    </location>
</feature>
<reference evidence="5 6" key="1">
    <citation type="journal article" date="2016" name="Nat. Commun.">
        <title>Thousands of microbial genomes shed light on interconnected biogeochemical processes in an aquifer system.</title>
        <authorList>
            <person name="Anantharaman K."/>
            <person name="Brown C.T."/>
            <person name="Hug L.A."/>
            <person name="Sharon I."/>
            <person name="Castelle C.J."/>
            <person name="Probst A.J."/>
            <person name="Thomas B.C."/>
            <person name="Singh A."/>
            <person name="Wilkins M.J."/>
            <person name="Karaoz U."/>
            <person name="Brodie E.L."/>
            <person name="Williams K.H."/>
            <person name="Hubbard S.S."/>
            <person name="Banfield J.F."/>
        </authorList>
    </citation>
    <scope>NUCLEOTIDE SEQUENCE [LARGE SCALE GENOMIC DNA]</scope>
</reference>
<dbReference type="InterPro" id="IPR036439">
    <property type="entry name" value="Dockerin_dom_sf"/>
</dbReference>
<dbReference type="InterPro" id="IPR013783">
    <property type="entry name" value="Ig-like_fold"/>
</dbReference>
<dbReference type="InterPro" id="IPR036116">
    <property type="entry name" value="FN3_sf"/>
</dbReference>
<dbReference type="Gene3D" id="1.10.1330.10">
    <property type="entry name" value="Dockerin domain"/>
    <property type="match status" value="1"/>
</dbReference>
<dbReference type="InterPro" id="IPR016134">
    <property type="entry name" value="Dockerin_dom"/>
</dbReference>
<evidence type="ECO:0000256" key="2">
    <source>
        <dbReference type="SAM" id="SignalP"/>
    </source>
</evidence>
<dbReference type="Gene3D" id="2.60.40.10">
    <property type="entry name" value="Immunoglobulins"/>
    <property type="match status" value="2"/>
</dbReference>
<dbReference type="GO" id="GO:0004553">
    <property type="term" value="F:hydrolase activity, hydrolyzing O-glycosyl compounds"/>
    <property type="evidence" value="ECO:0007669"/>
    <property type="project" value="InterPro"/>
</dbReference>
<dbReference type="SUPFAM" id="SSF49265">
    <property type="entry name" value="Fibronectin type III"/>
    <property type="match status" value="1"/>
</dbReference>
<evidence type="ECO:0008006" key="7">
    <source>
        <dbReference type="Google" id="ProtNLM"/>
    </source>
</evidence>
<dbReference type="EMBL" id="MFLI01000015">
    <property type="protein sequence ID" value="OGG61984.1"/>
    <property type="molecule type" value="Genomic_DNA"/>
</dbReference>
<keyword evidence="2" id="KW-0732">Signal</keyword>
<proteinExistence type="predicted"/>
<feature type="chain" id="PRO_5009523950" description="Fibronectin type-III domain-containing protein" evidence="2">
    <location>
        <begin position="29"/>
        <end position="444"/>
    </location>
</feature>
<dbReference type="PROSITE" id="PS50853">
    <property type="entry name" value="FN3"/>
    <property type="match status" value="1"/>
</dbReference>
<comment type="caution">
    <text evidence="5">The sequence shown here is derived from an EMBL/GenBank/DDBJ whole genome shotgun (WGS) entry which is preliminary data.</text>
</comment>
<dbReference type="STRING" id="1798495.A3C19_00120"/>
<gene>
    <name evidence="5" type="ORF">A3C19_00120</name>
</gene>
<protein>
    <recommendedName>
        <fullName evidence="7">Fibronectin type-III domain-containing protein</fullName>
    </recommendedName>
</protein>
<feature type="domain" description="Fibronectin type-III" evidence="3">
    <location>
        <begin position="85"/>
        <end position="185"/>
    </location>
</feature>
<feature type="signal peptide" evidence="2">
    <location>
        <begin position="1"/>
        <end position="28"/>
    </location>
</feature>
<evidence type="ECO:0000313" key="5">
    <source>
        <dbReference type="EMBL" id="OGG61984.1"/>
    </source>
</evidence>
<dbReference type="AlphaFoldDB" id="A0A1F6DKP6"/>
<dbReference type="Proteomes" id="UP000178532">
    <property type="component" value="Unassembled WGS sequence"/>
</dbReference>
<dbReference type="CDD" id="cd14256">
    <property type="entry name" value="Dockerin_I"/>
    <property type="match status" value="1"/>
</dbReference>
<accession>A0A1F6DKP6</accession>
<dbReference type="Pfam" id="PF00404">
    <property type="entry name" value="Dockerin_1"/>
    <property type="match status" value="1"/>
</dbReference>
<evidence type="ECO:0000313" key="6">
    <source>
        <dbReference type="Proteomes" id="UP000178532"/>
    </source>
</evidence>
<dbReference type="PROSITE" id="PS51766">
    <property type="entry name" value="DOCKERIN"/>
    <property type="match status" value="1"/>
</dbReference>
<sequence>MQRIIFGCGTLLVLLAGMELAAPRIASAQDISSSNYQVLAPVITSGGGYATSSSFSVLGVISEFSHNLSDSDSFDLVPGFAAYPFVSTPVVTATGVTTAVNLSWTAAVGVLGYSTASYSIGQSTASGGPYTFTAVGNVLSSTVSSLTAGTPYYFIIRAHDSYSTTIATSTEATATPTAAATTPPSSSGGGGGSSAIPVSDTGTGASFSGSAYPNSTVTVLKDAQVAATSISGSDASFQMTLSNLAAGNFIFSLYSEDNNGNRSSLVSFPLSLTQGAITNVTGIFIAPTILADKSEVRRGDTITLFGQSVPKSDIIITVHSDQSYFGTTISDKGGVYLYNFDSSILDYGSHSAQSKAMIGNQLVSGLSPAVNFQVGTKNVAATKAATCGSIGDLNCDNRVNLVDFSIMAYWYQRTLSANGLKADLNHDNKVNLTDFSILASRWTG</sequence>
<evidence type="ECO:0000256" key="1">
    <source>
        <dbReference type="SAM" id="MobiDB-lite"/>
    </source>
</evidence>
<dbReference type="InterPro" id="IPR002105">
    <property type="entry name" value="Dockerin_1_rpt"/>
</dbReference>
<evidence type="ECO:0000259" key="4">
    <source>
        <dbReference type="PROSITE" id="PS51766"/>
    </source>
</evidence>
<feature type="domain" description="Dockerin" evidence="4">
    <location>
        <begin position="386"/>
        <end position="444"/>
    </location>
</feature>
<organism evidence="5 6">
    <name type="scientific">Candidatus Kaiserbacteria bacterium RIFCSPHIGHO2_02_FULL_54_22</name>
    <dbReference type="NCBI Taxonomy" id="1798495"/>
    <lineage>
        <taxon>Bacteria</taxon>
        <taxon>Candidatus Kaiseribacteriota</taxon>
    </lineage>
</organism>
<dbReference type="SUPFAM" id="SSF63446">
    <property type="entry name" value="Type I dockerin domain"/>
    <property type="match status" value="1"/>
</dbReference>
<dbReference type="InterPro" id="IPR003961">
    <property type="entry name" value="FN3_dom"/>
</dbReference>
<name>A0A1F6DKP6_9BACT</name>